<comment type="caution">
    <text evidence="1">The sequence shown here is derived from an EMBL/GenBank/DDBJ whole genome shotgun (WGS) entry which is preliminary data.</text>
</comment>
<dbReference type="Proteomes" id="UP001611548">
    <property type="component" value="Unassembled WGS sequence"/>
</dbReference>
<organism evidence="1 2">
    <name type="scientific">Streptomyces pathocidini</name>
    <dbReference type="NCBI Taxonomy" id="1650571"/>
    <lineage>
        <taxon>Bacteria</taxon>
        <taxon>Bacillati</taxon>
        <taxon>Actinomycetota</taxon>
        <taxon>Actinomycetes</taxon>
        <taxon>Kitasatosporales</taxon>
        <taxon>Streptomycetaceae</taxon>
        <taxon>Streptomyces</taxon>
    </lineage>
</organism>
<accession>A0ABW7UWL9</accession>
<evidence type="ECO:0008006" key="3">
    <source>
        <dbReference type="Google" id="ProtNLM"/>
    </source>
</evidence>
<evidence type="ECO:0000313" key="2">
    <source>
        <dbReference type="Proteomes" id="UP001611548"/>
    </source>
</evidence>
<reference evidence="1 2" key="1">
    <citation type="submission" date="2024-10" db="EMBL/GenBank/DDBJ databases">
        <title>The Natural Products Discovery Center: Release of the First 8490 Sequenced Strains for Exploring Actinobacteria Biosynthetic Diversity.</title>
        <authorList>
            <person name="Kalkreuter E."/>
            <person name="Kautsar S.A."/>
            <person name="Yang D."/>
            <person name="Bader C.D."/>
            <person name="Teijaro C.N."/>
            <person name="Fluegel L."/>
            <person name="Davis C.M."/>
            <person name="Simpson J.R."/>
            <person name="Lauterbach L."/>
            <person name="Steele A.D."/>
            <person name="Gui C."/>
            <person name="Meng S."/>
            <person name="Li G."/>
            <person name="Viehrig K."/>
            <person name="Ye F."/>
            <person name="Su P."/>
            <person name="Kiefer A.F."/>
            <person name="Nichols A."/>
            <person name="Cepeda A.J."/>
            <person name="Yan W."/>
            <person name="Fan B."/>
            <person name="Jiang Y."/>
            <person name="Adhikari A."/>
            <person name="Zheng C.-J."/>
            <person name="Schuster L."/>
            <person name="Cowan T.M."/>
            <person name="Smanski M.J."/>
            <person name="Chevrette M.G."/>
            <person name="De Carvalho L.P.S."/>
            <person name="Shen B."/>
        </authorList>
    </citation>
    <scope>NUCLEOTIDE SEQUENCE [LARGE SCALE GENOMIC DNA]</scope>
    <source>
        <strain evidence="1 2">NPDC020327</strain>
    </source>
</reference>
<evidence type="ECO:0000313" key="1">
    <source>
        <dbReference type="EMBL" id="MFI1966195.1"/>
    </source>
</evidence>
<name>A0ABW7UWL9_9ACTN</name>
<keyword evidence="2" id="KW-1185">Reference proteome</keyword>
<dbReference type="RefSeq" id="WP_398718883.1">
    <property type="nucleotide sequence ID" value="NZ_JBIRWE010000008.1"/>
</dbReference>
<proteinExistence type="predicted"/>
<sequence>MLLLAGCDALNTDKTPARVKDGTADLDLTVTGRPTPGTLTTTERVLARLKARDTDDLAELATKDGGTEDEAKRWVARWGKAAQHPATADFAPPERSATVDVRFSGEHTTLTLVLKQKGDENEEKYAVALREDR</sequence>
<gene>
    <name evidence="1" type="ORF">ACH429_19170</name>
</gene>
<dbReference type="EMBL" id="JBIRWE010000008">
    <property type="protein sequence ID" value="MFI1966195.1"/>
    <property type="molecule type" value="Genomic_DNA"/>
</dbReference>
<protein>
    <recommendedName>
        <fullName evidence="3">Lipoprotein</fullName>
    </recommendedName>
</protein>